<gene>
    <name evidence="3" type="ORF">A3A74_03380</name>
</gene>
<feature type="region of interest" description="Disordered" evidence="1">
    <location>
        <begin position="92"/>
        <end position="121"/>
    </location>
</feature>
<sequence length="187" mass="19485">MDEATNYTPLDTEKLTPKKKTIRIPNKVLIGLILFFTVGVGAVGFLLTRETFETKVPAQVEPTATETPVTIPTGEVLITETVTVTPELTATSESTLAPAETETPIPTMEPTSTEAPTPTSEPAAIGGYNDPTATPTEIVLVQATATPGEAENAESTTAPEIPSAGVATFSTIFAVLSIAVIFLGLVL</sequence>
<feature type="transmembrane region" description="Helical" evidence="2">
    <location>
        <begin position="164"/>
        <end position="186"/>
    </location>
</feature>
<dbReference type="AlphaFoldDB" id="A0A1F7IDC6"/>
<evidence type="ECO:0000313" key="4">
    <source>
        <dbReference type="Proteomes" id="UP000179270"/>
    </source>
</evidence>
<evidence type="ECO:0000256" key="2">
    <source>
        <dbReference type="SAM" id="Phobius"/>
    </source>
</evidence>
<comment type="caution">
    <text evidence="3">The sequence shown here is derived from an EMBL/GenBank/DDBJ whole genome shotgun (WGS) entry which is preliminary data.</text>
</comment>
<evidence type="ECO:0000256" key="1">
    <source>
        <dbReference type="SAM" id="MobiDB-lite"/>
    </source>
</evidence>
<keyword evidence="2" id="KW-1133">Transmembrane helix</keyword>
<evidence type="ECO:0000313" key="3">
    <source>
        <dbReference type="EMBL" id="OGK41348.1"/>
    </source>
</evidence>
<keyword evidence="2" id="KW-0472">Membrane</keyword>
<keyword evidence="2" id="KW-0812">Transmembrane</keyword>
<accession>A0A1F7IDC6</accession>
<dbReference type="EMBL" id="MGAF01000019">
    <property type="protein sequence ID" value="OGK41348.1"/>
    <property type="molecule type" value="Genomic_DNA"/>
</dbReference>
<dbReference type="Proteomes" id="UP000179270">
    <property type="component" value="Unassembled WGS sequence"/>
</dbReference>
<protein>
    <submittedName>
        <fullName evidence="3">Uncharacterized protein</fullName>
    </submittedName>
</protein>
<reference evidence="3 4" key="1">
    <citation type="journal article" date="2016" name="Nat. Commun.">
        <title>Thousands of microbial genomes shed light on interconnected biogeochemical processes in an aquifer system.</title>
        <authorList>
            <person name="Anantharaman K."/>
            <person name="Brown C.T."/>
            <person name="Hug L.A."/>
            <person name="Sharon I."/>
            <person name="Castelle C.J."/>
            <person name="Probst A.J."/>
            <person name="Thomas B.C."/>
            <person name="Singh A."/>
            <person name="Wilkins M.J."/>
            <person name="Karaoz U."/>
            <person name="Brodie E.L."/>
            <person name="Williams K.H."/>
            <person name="Hubbard S.S."/>
            <person name="Banfield J.F."/>
        </authorList>
    </citation>
    <scope>NUCLEOTIDE SEQUENCE [LARGE SCALE GENOMIC DNA]</scope>
</reference>
<proteinExistence type="predicted"/>
<name>A0A1F7IDC6_9BACT</name>
<feature type="compositionally biased region" description="Low complexity" evidence="1">
    <location>
        <begin position="95"/>
        <end position="121"/>
    </location>
</feature>
<organism evidence="3 4">
    <name type="scientific">Candidatus Roizmanbacteria bacterium RIFCSPLOWO2_01_FULL_35_13</name>
    <dbReference type="NCBI Taxonomy" id="1802055"/>
    <lineage>
        <taxon>Bacteria</taxon>
        <taxon>Candidatus Roizmaniibacteriota</taxon>
    </lineage>
</organism>
<feature type="transmembrane region" description="Helical" evidence="2">
    <location>
        <begin position="28"/>
        <end position="47"/>
    </location>
</feature>